<feature type="compositionally biased region" description="Low complexity" evidence="3">
    <location>
        <begin position="199"/>
        <end position="208"/>
    </location>
</feature>
<gene>
    <name evidence="5" type="ORF">LY90DRAFT_666367</name>
</gene>
<keyword evidence="2" id="KW-0175">Coiled coil</keyword>
<reference evidence="5 6" key="1">
    <citation type="submission" date="2016-08" db="EMBL/GenBank/DDBJ databases">
        <title>A Parts List for Fungal Cellulosomes Revealed by Comparative Genomics.</title>
        <authorList>
            <consortium name="DOE Joint Genome Institute"/>
            <person name="Haitjema C.H."/>
            <person name="Gilmore S.P."/>
            <person name="Henske J.K."/>
            <person name="Solomon K.V."/>
            <person name="De Groot R."/>
            <person name="Kuo A."/>
            <person name="Mondo S.J."/>
            <person name="Salamov A.A."/>
            <person name="Labutti K."/>
            <person name="Zhao Z."/>
            <person name="Chiniquy J."/>
            <person name="Barry K."/>
            <person name="Brewer H.M."/>
            <person name="Purvine S.O."/>
            <person name="Wright A.T."/>
            <person name="Boxma B."/>
            <person name="Van Alen T."/>
            <person name="Hackstein J.H."/>
            <person name="Baker S.E."/>
            <person name="Grigoriev I.V."/>
            <person name="O'Malley M.A."/>
        </authorList>
    </citation>
    <scope>NUCLEOTIDE SEQUENCE [LARGE SCALE GENOMIC DNA]</scope>
    <source>
        <strain evidence="5 6">G1</strain>
    </source>
</reference>
<dbReference type="AlphaFoldDB" id="A0A1Y2ERT1"/>
<dbReference type="InterPro" id="IPR007751">
    <property type="entry name" value="DUF676_lipase-like"/>
</dbReference>
<dbReference type="InterPro" id="IPR044294">
    <property type="entry name" value="Lipase-like"/>
</dbReference>
<proteinExistence type="inferred from homology"/>
<comment type="caution">
    <text evidence="5">The sequence shown here is derived from an EMBL/GenBank/DDBJ whole genome shotgun (WGS) entry which is preliminary data.</text>
</comment>
<organism evidence="5 6">
    <name type="scientific">Neocallimastix californiae</name>
    <dbReference type="NCBI Taxonomy" id="1754190"/>
    <lineage>
        <taxon>Eukaryota</taxon>
        <taxon>Fungi</taxon>
        <taxon>Fungi incertae sedis</taxon>
        <taxon>Chytridiomycota</taxon>
        <taxon>Chytridiomycota incertae sedis</taxon>
        <taxon>Neocallimastigomycetes</taxon>
        <taxon>Neocallimastigales</taxon>
        <taxon>Neocallimastigaceae</taxon>
        <taxon>Neocallimastix</taxon>
    </lineage>
</organism>
<dbReference type="OrthoDB" id="273452at2759"/>
<evidence type="ECO:0000313" key="6">
    <source>
        <dbReference type="Proteomes" id="UP000193920"/>
    </source>
</evidence>
<dbReference type="Proteomes" id="UP000193920">
    <property type="component" value="Unassembled WGS sequence"/>
</dbReference>
<feature type="compositionally biased region" description="Basic and acidic residues" evidence="3">
    <location>
        <begin position="59"/>
        <end position="70"/>
    </location>
</feature>
<feature type="region of interest" description="Disordered" evidence="3">
    <location>
        <begin position="183"/>
        <end position="208"/>
    </location>
</feature>
<feature type="region of interest" description="Disordered" evidence="3">
    <location>
        <begin position="954"/>
        <end position="991"/>
    </location>
</feature>
<evidence type="ECO:0000256" key="3">
    <source>
        <dbReference type="SAM" id="MobiDB-lite"/>
    </source>
</evidence>
<dbReference type="InterPro" id="IPR029058">
    <property type="entry name" value="AB_hydrolase_fold"/>
</dbReference>
<evidence type="ECO:0000256" key="2">
    <source>
        <dbReference type="SAM" id="Coils"/>
    </source>
</evidence>
<feature type="compositionally biased region" description="Low complexity" evidence="3">
    <location>
        <begin position="74"/>
        <end position="85"/>
    </location>
</feature>
<evidence type="ECO:0000256" key="1">
    <source>
        <dbReference type="ARBA" id="ARBA00007920"/>
    </source>
</evidence>
<dbReference type="PANTHER" id="PTHR12482">
    <property type="entry name" value="LIPASE ROG1-RELATED-RELATED"/>
    <property type="match status" value="1"/>
</dbReference>
<keyword evidence="6" id="KW-1185">Reference proteome</keyword>
<evidence type="ECO:0000313" key="5">
    <source>
        <dbReference type="EMBL" id="ORY74242.1"/>
    </source>
</evidence>
<comment type="similarity">
    <text evidence="1">Belongs to the putative lipase ROG1 family.</text>
</comment>
<sequence>MNSSLGDKLNKSKVKNHYELYVQLGNFKNIDIRYSGKYQLRIRAFIGPNENSPKKYFKVDEKKSENEAKQESQSTNSTGSTTGSNLSFQEYTKSKKEITYFCNPITLEYEFQKENVNETVCFVLNKPVIIQKNDSNKRKSILQSTSSLVRSGSSKRFSLYSLYKSDYKRSSVSTLTGSLTKMKDDESSSVESEKPDQGSFSSQSLTSSPSSLEQEISYEKMNEKDLNVYLVFKLYVEKEEKQKIFYKKIKDQTYFIGNLDQLIDQCFFRRFATVDFGYLYYGIWNMFISFCSTGYQAKPKDLLMADFRNLKHHNNSNSSLSVLSSYSSPALFTKRNSSLFNNNNKRNSTIEIKRHSFVKRELKRSFSDDNVNNSFQLDEKKRVIPENTEKILEKLLINACILFKNTFNSLIKAINSYYINLNQHLNTKPEEKYSIIIIKFYKILFNITQHIDMYFGNDFPYLNGSYNDSNMEKSDNDDFLFMKLKDKNELNYIIKNLSLDTINDDAINNKYMMSMLNKAVNSYKNYLKKCETEQDLFCSTLRLINFINDQSNILLCYYFSEYHVQLNEFIHLRNEWLSKENICYNSLLFTSSKSDLGNKKVNDFLNKWEKINIVDIEDENLNNSKNESRGYFNVYNKEMDPFFKLVRCDKNDNSIENNVNSWPVIISSQVVKDNKEKNKELEIKDILKDKLENEINITDIENENTIENDVNSTVQSSVSSTSSDEDIKYHLLICVHGFLGNKYDLYTVRDYFERYINNNEKNRDKMKYVYLLSKSNQDNTYLDIESESRKLYEEIEEFMIRKHTKFTYISFICHSMGGLIARSLIAKTEFIKYWSLLHSFISISVPHIGIRLKNPFFFLCFKSFLKISSRKKKTSLDQLAVQDESDIKDCYIFKLSEKKSLALFKYVHLISVTQDGYVPQYSSLIMPKMEDNSSSQKPIKDIFHNIFNPIFKERVQGSTTEGEGEGKGEMEDEVEGEGEEDDYHNNGRTSSFYESRSSSLDFFSCDNSASDLPSKYQSCNSLVINSSNPQSPNYSLSNSPSNINLRNTCLSPASNSSSNYNINPITPLTPINPINSNNPPINPPINPITPITNSSSSSSKLVNHNLIPPKTKVFRYNIHYRTREIDILGRTAHIQALREMFVIRMLFTLIHHQVEKINFNDTF</sequence>
<name>A0A1Y2ERT1_9FUNG</name>
<evidence type="ECO:0000259" key="4">
    <source>
        <dbReference type="Pfam" id="PF05057"/>
    </source>
</evidence>
<dbReference type="PANTHER" id="PTHR12482:SF5">
    <property type="entry name" value="DUF676 DOMAIN-CONTAINING PROTEIN"/>
    <property type="match status" value="1"/>
</dbReference>
<accession>A0A1Y2ERT1</accession>
<feature type="coiled-coil region" evidence="2">
    <location>
        <begin position="674"/>
        <end position="708"/>
    </location>
</feature>
<feature type="compositionally biased region" description="Acidic residues" evidence="3">
    <location>
        <begin position="970"/>
        <end position="982"/>
    </location>
</feature>
<dbReference type="SUPFAM" id="SSF53474">
    <property type="entry name" value="alpha/beta-Hydrolases"/>
    <property type="match status" value="1"/>
</dbReference>
<dbReference type="Gene3D" id="3.40.50.1820">
    <property type="entry name" value="alpha/beta hydrolase"/>
    <property type="match status" value="1"/>
</dbReference>
<feature type="domain" description="DUF676" evidence="4">
    <location>
        <begin position="728"/>
        <end position="922"/>
    </location>
</feature>
<dbReference type="STRING" id="1754190.A0A1Y2ERT1"/>
<protein>
    <submittedName>
        <fullName evidence="5">DUF676-domain-containing protein</fullName>
    </submittedName>
</protein>
<dbReference type="EMBL" id="MCOG01000030">
    <property type="protein sequence ID" value="ORY74242.1"/>
    <property type="molecule type" value="Genomic_DNA"/>
</dbReference>
<feature type="region of interest" description="Disordered" evidence="3">
    <location>
        <begin position="59"/>
        <end position="86"/>
    </location>
</feature>
<dbReference type="Pfam" id="PF05057">
    <property type="entry name" value="DUF676"/>
    <property type="match status" value="1"/>
</dbReference>
<feature type="compositionally biased region" description="Basic and acidic residues" evidence="3">
    <location>
        <begin position="183"/>
        <end position="196"/>
    </location>
</feature>